<dbReference type="InterPro" id="IPR022834">
    <property type="entry name" value="AONS_Proteobacteria"/>
</dbReference>
<dbReference type="InterPro" id="IPR015421">
    <property type="entry name" value="PyrdxlP-dep_Trfase_major"/>
</dbReference>
<dbReference type="GO" id="GO:0030170">
    <property type="term" value="F:pyridoxal phosphate binding"/>
    <property type="evidence" value="ECO:0007669"/>
    <property type="project" value="InterPro"/>
</dbReference>
<evidence type="ECO:0000256" key="11">
    <source>
        <dbReference type="ARBA" id="ARBA00047715"/>
    </source>
</evidence>
<dbReference type="InterPro" id="IPR015422">
    <property type="entry name" value="PyrdxlP-dep_Trfase_small"/>
</dbReference>
<dbReference type="HAMAP" id="MF_01693">
    <property type="entry name" value="BioF_aminotrans_2"/>
    <property type="match status" value="1"/>
</dbReference>
<proteinExistence type="inferred from homology"/>
<evidence type="ECO:0000256" key="3">
    <source>
        <dbReference type="ARBA" id="ARBA00010008"/>
    </source>
</evidence>
<evidence type="ECO:0000256" key="6">
    <source>
        <dbReference type="ARBA" id="ARBA00022679"/>
    </source>
</evidence>
<evidence type="ECO:0000256" key="10">
    <source>
        <dbReference type="ARBA" id="ARBA00033381"/>
    </source>
</evidence>
<reference evidence="13" key="1">
    <citation type="submission" date="2018-06" db="EMBL/GenBank/DDBJ databases">
        <authorList>
            <person name="Zhirakovskaya E."/>
        </authorList>
    </citation>
    <scope>NUCLEOTIDE SEQUENCE</scope>
</reference>
<dbReference type="GO" id="GO:0008710">
    <property type="term" value="F:8-amino-7-oxononanoate synthase activity"/>
    <property type="evidence" value="ECO:0007669"/>
    <property type="project" value="UniProtKB-EC"/>
</dbReference>
<keyword evidence="8" id="KW-0663">Pyridoxal phosphate</keyword>
<dbReference type="EC" id="2.3.1.47" evidence="5"/>
<dbReference type="InterPro" id="IPR015424">
    <property type="entry name" value="PyrdxlP-dep_Trfase"/>
</dbReference>
<dbReference type="InterPro" id="IPR050087">
    <property type="entry name" value="AON_synthase_class-II"/>
</dbReference>
<evidence type="ECO:0000256" key="1">
    <source>
        <dbReference type="ARBA" id="ARBA00001933"/>
    </source>
</evidence>
<dbReference type="PROSITE" id="PS00599">
    <property type="entry name" value="AA_TRANSFER_CLASS_2"/>
    <property type="match status" value="1"/>
</dbReference>
<dbReference type="NCBIfam" id="TIGR00858">
    <property type="entry name" value="bioF"/>
    <property type="match status" value="1"/>
</dbReference>
<dbReference type="EMBL" id="UOFT01000052">
    <property type="protein sequence ID" value="VAW96451.1"/>
    <property type="molecule type" value="Genomic_DNA"/>
</dbReference>
<comment type="cofactor">
    <cofactor evidence="1">
        <name>pyridoxal 5'-phosphate</name>
        <dbReference type="ChEBI" id="CHEBI:597326"/>
    </cofactor>
</comment>
<organism evidence="13">
    <name type="scientific">hydrothermal vent metagenome</name>
    <dbReference type="NCBI Taxonomy" id="652676"/>
    <lineage>
        <taxon>unclassified sequences</taxon>
        <taxon>metagenomes</taxon>
        <taxon>ecological metagenomes</taxon>
    </lineage>
</organism>
<evidence type="ECO:0000313" key="13">
    <source>
        <dbReference type="EMBL" id="VAW96451.1"/>
    </source>
</evidence>
<evidence type="ECO:0000256" key="8">
    <source>
        <dbReference type="ARBA" id="ARBA00022898"/>
    </source>
</evidence>
<dbReference type="Gene3D" id="3.40.640.10">
    <property type="entry name" value="Type I PLP-dependent aspartate aminotransferase-like (Major domain)"/>
    <property type="match status" value="1"/>
</dbReference>
<dbReference type="UniPathway" id="UPA00078"/>
<dbReference type="GO" id="GO:0009102">
    <property type="term" value="P:biotin biosynthetic process"/>
    <property type="evidence" value="ECO:0007669"/>
    <property type="project" value="UniProtKB-UniPathway"/>
</dbReference>
<sequence>MSFNKKLNKRLQNLQQQQLYRSRRLVESPQDVTLNINGESLINFCSNDYLGLANHPDVKQAFKNAVDEYGVGSGASQLVTGHQKPHYALEEELADFLGRDRVLLFSTGYMANLGVLSALSERKDEIFEDKLNHASLIDAALLSRAELTRFAHKDVAALKTRLARTNAKTKFVVSDGVFSMDGDKADLVALINITQKNNALLIIDDAHGVGVLGQKGRGIIDEVDIDVSQSELPVLVGTFGKAFGTFGAFVAGGEMLIENLINFSRSYIYTTAMPAAVAEATRASLKIIKQGDERREKLQVRISQFRKGCNELGIPIAAAPEYGSHSAIQPLIVGTADKALNLSKTLQQDGILISAIRPPTVPQNTSRLRITFSANHTVEHVERLLSALSSQLC</sequence>
<dbReference type="InterPro" id="IPR004839">
    <property type="entry name" value="Aminotransferase_I/II_large"/>
</dbReference>
<dbReference type="InterPro" id="IPR001917">
    <property type="entry name" value="Aminotrans_II_pyridoxalP_BS"/>
</dbReference>
<dbReference type="AlphaFoldDB" id="A0A3B0ZXF7"/>
<keyword evidence="6 13" id="KW-0808">Transferase</keyword>
<dbReference type="SUPFAM" id="SSF53383">
    <property type="entry name" value="PLP-dependent transferases"/>
    <property type="match status" value="1"/>
</dbReference>
<evidence type="ECO:0000256" key="7">
    <source>
        <dbReference type="ARBA" id="ARBA00022756"/>
    </source>
</evidence>
<name>A0A3B0ZXF7_9ZZZZ</name>
<evidence type="ECO:0000256" key="5">
    <source>
        <dbReference type="ARBA" id="ARBA00013187"/>
    </source>
</evidence>
<evidence type="ECO:0000256" key="9">
    <source>
        <dbReference type="ARBA" id="ARBA00032610"/>
    </source>
</evidence>
<dbReference type="Gene3D" id="3.90.1150.10">
    <property type="entry name" value="Aspartate Aminotransferase, domain 1"/>
    <property type="match status" value="1"/>
</dbReference>
<protein>
    <recommendedName>
        <fullName evidence="5">8-amino-7-oxononanoate synthase</fullName>
        <ecNumber evidence="5">2.3.1.47</ecNumber>
    </recommendedName>
    <alternativeName>
        <fullName evidence="9">7-keto-8-amino-pelargonic acid synthase</fullName>
    </alternativeName>
    <alternativeName>
        <fullName evidence="10">8-amino-7-ketopelargonate synthase</fullName>
    </alternativeName>
</protein>
<feature type="domain" description="Aminotransferase class I/classII large" evidence="12">
    <location>
        <begin position="41"/>
        <end position="388"/>
    </location>
</feature>
<evidence type="ECO:0000256" key="2">
    <source>
        <dbReference type="ARBA" id="ARBA00004746"/>
    </source>
</evidence>
<comment type="pathway">
    <text evidence="2">Cofactor biosynthesis; biotin biosynthesis.</text>
</comment>
<dbReference type="Pfam" id="PF00155">
    <property type="entry name" value="Aminotran_1_2"/>
    <property type="match status" value="1"/>
</dbReference>
<comment type="similarity">
    <text evidence="3">Belongs to the class-II pyridoxal-phosphate-dependent aminotransferase family. BioF subfamily.</text>
</comment>
<accession>A0A3B0ZXF7</accession>
<dbReference type="PANTHER" id="PTHR13693">
    <property type="entry name" value="CLASS II AMINOTRANSFERASE/8-AMINO-7-OXONONANOATE SYNTHASE"/>
    <property type="match status" value="1"/>
</dbReference>
<gene>
    <name evidence="13" type="ORF">MNBD_GAMMA23-1776</name>
</gene>
<comment type="subunit">
    <text evidence="4">Homodimer.</text>
</comment>
<evidence type="ECO:0000256" key="4">
    <source>
        <dbReference type="ARBA" id="ARBA00011738"/>
    </source>
</evidence>
<evidence type="ECO:0000259" key="12">
    <source>
        <dbReference type="Pfam" id="PF00155"/>
    </source>
</evidence>
<dbReference type="CDD" id="cd06454">
    <property type="entry name" value="KBL_like"/>
    <property type="match status" value="1"/>
</dbReference>
<keyword evidence="7" id="KW-0093">Biotin biosynthesis</keyword>
<dbReference type="PANTHER" id="PTHR13693:SF100">
    <property type="entry name" value="8-AMINO-7-OXONONANOATE SYNTHASE"/>
    <property type="match status" value="1"/>
</dbReference>
<keyword evidence="13" id="KW-0012">Acyltransferase</keyword>
<dbReference type="InterPro" id="IPR004723">
    <property type="entry name" value="AONS_Archaea/Proteobacteria"/>
</dbReference>
<comment type="catalytic activity">
    <reaction evidence="11">
        <text>6-carboxyhexanoyl-[ACP] + L-alanine + H(+) = (8S)-8-amino-7-oxononanoate + holo-[ACP] + CO2</text>
        <dbReference type="Rhea" id="RHEA:42288"/>
        <dbReference type="Rhea" id="RHEA-COMP:9685"/>
        <dbReference type="Rhea" id="RHEA-COMP:9955"/>
        <dbReference type="ChEBI" id="CHEBI:15378"/>
        <dbReference type="ChEBI" id="CHEBI:16526"/>
        <dbReference type="ChEBI" id="CHEBI:57972"/>
        <dbReference type="ChEBI" id="CHEBI:64479"/>
        <dbReference type="ChEBI" id="CHEBI:78846"/>
        <dbReference type="ChEBI" id="CHEBI:149468"/>
        <dbReference type="EC" id="2.3.1.47"/>
    </reaction>
</comment>